<feature type="region of interest" description="Disordered" evidence="1">
    <location>
        <begin position="1"/>
        <end position="46"/>
    </location>
</feature>
<comment type="caution">
    <text evidence="2">The sequence shown here is derived from an EMBL/GenBank/DDBJ whole genome shotgun (WGS) entry which is preliminary data.</text>
</comment>
<evidence type="ECO:0000313" key="2">
    <source>
        <dbReference type="EMBL" id="NEC31907.1"/>
    </source>
</evidence>
<accession>A0A6G3T5B1</accession>
<dbReference type="AlphaFoldDB" id="A0A6G3T5B1"/>
<reference evidence="2 3" key="1">
    <citation type="submission" date="2020-01" db="EMBL/GenBank/DDBJ databases">
        <title>Insect and environment-associated Actinomycetes.</title>
        <authorList>
            <person name="Currrie C."/>
            <person name="Chevrette M."/>
            <person name="Carlson C."/>
            <person name="Stubbendieck R."/>
            <person name="Wendt-Pienkowski E."/>
        </authorList>
    </citation>
    <scope>NUCLEOTIDE SEQUENCE [LARGE SCALE GENOMIC DNA]</scope>
    <source>
        <strain evidence="2 3">SID7739</strain>
    </source>
</reference>
<name>A0A6G3T5B1_9ACTN</name>
<feature type="compositionally biased region" description="Basic residues" evidence="1">
    <location>
        <begin position="24"/>
        <end position="33"/>
    </location>
</feature>
<sequence>MELPALFGLGAPPRRRGERERRLRPQRPHRNTPRRWEDQGTKHPGYGHCGAPPPTRGCSGHRGDQPQLVFNRIGPHNPNTVIAQLAEQTQRHWQGHDYDGDFHTYDGKLLIVVTGMKQLKEHGLAGVVFRRFGRPHNQPLIDAIGNPPRSPRRPQAGRVRRPPAGAPGGAAPHRRTAQGREGGAL</sequence>
<organism evidence="2 3">
    <name type="scientific">Streptomyces rubrogriseus</name>
    <dbReference type="NCBI Taxonomy" id="194673"/>
    <lineage>
        <taxon>Bacteria</taxon>
        <taxon>Bacillati</taxon>
        <taxon>Actinomycetota</taxon>
        <taxon>Actinomycetes</taxon>
        <taxon>Kitasatosporales</taxon>
        <taxon>Streptomycetaceae</taxon>
        <taxon>Streptomyces</taxon>
        <taxon>Streptomyces violaceoruber group</taxon>
    </lineage>
</organism>
<evidence type="ECO:0000256" key="1">
    <source>
        <dbReference type="SAM" id="MobiDB-lite"/>
    </source>
</evidence>
<gene>
    <name evidence="2" type="ORF">G3I66_01695</name>
</gene>
<dbReference type="RefSeq" id="WP_164270468.1">
    <property type="nucleotide sequence ID" value="NZ_JAAGMQ010000046.1"/>
</dbReference>
<dbReference type="Proteomes" id="UP000475666">
    <property type="component" value="Unassembled WGS sequence"/>
</dbReference>
<protein>
    <submittedName>
        <fullName evidence="2">Uncharacterized protein</fullName>
    </submittedName>
</protein>
<proteinExistence type="predicted"/>
<evidence type="ECO:0000313" key="3">
    <source>
        <dbReference type="Proteomes" id="UP000475666"/>
    </source>
</evidence>
<dbReference type="EMBL" id="JAAGMQ010000046">
    <property type="protein sequence ID" value="NEC31907.1"/>
    <property type="molecule type" value="Genomic_DNA"/>
</dbReference>
<feature type="region of interest" description="Disordered" evidence="1">
    <location>
        <begin position="138"/>
        <end position="185"/>
    </location>
</feature>